<gene>
    <name evidence="1" type="ORF">BT62DRAFT_649929</name>
</gene>
<dbReference type="EMBL" id="MU250580">
    <property type="protein sequence ID" value="KAG7439923.1"/>
    <property type="molecule type" value="Genomic_DNA"/>
</dbReference>
<sequence length="275" mass="31063">MSIKSADDFYTLLCAFPSVKYLTFGFVSFPQSILAAFPSPPQELRLETLDLRFYYNFIHSAMPFLQEGLSEILEDLKHLRVAHMTNRELQLVKLILCQTRESLISAYIGPMMLGNAESQQHTNDPILLLSLSHVKYLTVVIGETDPYTSTQILDRDLLETFSTDDENFKLKEFTTNLKVHVERSDSSLSASFPSVAQWSALDAALSRSQMKELCGVNLNLTVDSGSGYDPQLETLFARVRGIIEDSCKSLMSRDLLRISKYCSDIESATFSKKDR</sequence>
<dbReference type="AlphaFoldDB" id="A0A9P8AL71"/>
<accession>A0A9P8AL71</accession>
<reference evidence="1" key="1">
    <citation type="submission" date="2020-11" db="EMBL/GenBank/DDBJ databases">
        <title>Adaptations for nitrogen fixation in a non-lichenized fungal sporocarp promotes dispersal by wood-feeding termites.</title>
        <authorList>
            <consortium name="DOE Joint Genome Institute"/>
            <person name="Koch R.A."/>
            <person name="Yoon G."/>
            <person name="Arayal U."/>
            <person name="Lail K."/>
            <person name="Amirebrahimi M."/>
            <person name="Labutti K."/>
            <person name="Lipzen A."/>
            <person name="Riley R."/>
            <person name="Barry K."/>
            <person name="Henrissat B."/>
            <person name="Grigoriev I.V."/>
            <person name="Herr J.R."/>
            <person name="Aime M.C."/>
        </authorList>
    </citation>
    <scope>NUCLEOTIDE SEQUENCE</scope>
    <source>
        <strain evidence="1">MCA 3950</strain>
    </source>
</reference>
<comment type="caution">
    <text evidence="1">The sequence shown here is derived from an EMBL/GenBank/DDBJ whole genome shotgun (WGS) entry which is preliminary data.</text>
</comment>
<organism evidence="1 2">
    <name type="scientific">Guyanagaster necrorhizus</name>
    <dbReference type="NCBI Taxonomy" id="856835"/>
    <lineage>
        <taxon>Eukaryota</taxon>
        <taxon>Fungi</taxon>
        <taxon>Dikarya</taxon>
        <taxon>Basidiomycota</taxon>
        <taxon>Agaricomycotina</taxon>
        <taxon>Agaricomycetes</taxon>
        <taxon>Agaricomycetidae</taxon>
        <taxon>Agaricales</taxon>
        <taxon>Marasmiineae</taxon>
        <taxon>Physalacriaceae</taxon>
        <taxon>Guyanagaster</taxon>
    </lineage>
</organism>
<dbReference type="GeneID" id="66104060"/>
<evidence type="ECO:0000313" key="1">
    <source>
        <dbReference type="EMBL" id="KAG7439923.1"/>
    </source>
</evidence>
<dbReference type="OrthoDB" id="2745898at2759"/>
<protein>
    <submittedName>
        <fullName evidence="1">Uncharacterized protein</fullName>
    </submittedName>
</protein>
<dbReference type="RefSeq" id="XP_043033423.1">
    <property type="nucleotide sequence ID" value="XM_043181764.1"/>
</dbReference>
<name>A0A9P8AL71_9AGAR</name>
<keyword evidence="2" id="KW-1185">Reference proteome</keyword>
<evidence type="ECO:0000313" key="2">
    <source>
        <dbReference type="Proteomes" id="UP000812287"/>
    </source>
</evidence>
<dbReference type="Proteomes" id="UP000812287">
    <property type="component" value="Unassembled WGS sequence"/>
</dbReference>
<proteinExistence type="predicted"/>